<reference evidence="1" key="1">
    <citation type="submission" date="2021-01" db="EMBL/GenBank/DDBJ databases">
        <authorList>
            <person name="Corre E."/>
            <person name="Pelletier E."/>
            <person name="Niang G."/>
            <person name="Scheremetjew M."/>
            <person name="Finn R."/>
            <person name="Kale V."/>
            <person name="Holt S."/>
            <person name="Cochrane G."/>
            <person name="Meng A."/>
            <person name="Brown T."/>
            <person name="Cohen L."/>
        </authorList>
    </citation>
    <scope>NUCLEOTIDE SEQUENCE</scope>
    <source>
        <strain evidence="1">CCMP1594</strain>
    </source>
</reference>
<sequence length="187" mass="20560">MDPLLCMHCPLVRFFWSIYNLEKASPQGNPGLAFCGFGCQLCPKVWIGDSFSPTGDCACGGCLLTHDSGFNVQMHESVHPSVYLYLCVLIQSHPKVFAVLYPFVQGTTATPNSHQQKPLSLHKTSNFHGIPRYRVNRAETIWYLKVGLGKGSSATAGGLHKSIGGPLYQCVVFGNSQTHKSIQLNRF</sequence>
<gene>
    <name evidence="1" type="ORF">EGYM00163_LOCUS30875</name>
</gene>
<dbReference type="AlphaFoldDB" id="A0A7S4FYW3"/>
<protein>
    <submittedName>
        <fullName evidence="1">Uncharacterized protein</fullName>
    </submittedName>
</protein>
<proteinExistence type="predicted"/>
<name>A0A7S4FYW3_9EUGL</name>
<dbReference type="EMBL" id="HBJA01088669">
    <property type="protein sequence ID" value="CAE0819705.1"/>
    <property type="molecule type" value="Transcribed_RNA"/>
</dbReference>
<evidence type="ECO:0000313" key="1">
    <source>
        <dbReference type="EMBL" id="CAE0819705.1"/>
    </source>
</evidence>
<accession>A0A7S4FYW3</accession>
<organism evidence="1">
    <name type="scientific">Eutreptiella gymnastica</name>
    <dbReference type="NCBI Taxonomy" id="73025"/>
    <lineage>
        <taxon>Eukaryota</taxon>
        <taxon>Discoba</taxon>
        <taxon>Euglenozoa</taxon>
        <taxon>Euglenida</taxon>
        <taxon>Spirocuta</taxon>
        <taxon>Euglenophyceae</taxon>
        <taxon>Eutreptiales</taxon>
        <taxon>Eutreptiaceae</taxon>
        <taxon>Eutreptiella</taxon>
    </lineage>
</organism>